<reference evidence="2" key="1">
    <citation type="submission" date="2022-11" db="EMBL/GenBank/DDBJ databases">
        <authorList>
            <person name="Petersen C."/>
        </authorList>
    </citation>
    <scope>NUCLEOTIDE SEQUENCE</scope>
    <source>
        <strain evidence="2">IBT 30069</strain>
    </source>
</reference>
<evidence type="ECO:0000313" key="3">
    <source>
        <dbReference type="Proteomes" id="UP001149165"/>
    </source>
</evidence>
<dbReference type="SUPFAM" id="SSF51556">
    <property type="entry name" value="Metallo-dependent hydrolases"/>
    <property type="match status" value="1"/>
</dbReference>
<name>A0A9W9FAI3_9EURO</name>
<evidence type="ECO:0000259" key="1">
    <source>
        <dbReference type="Pfam" id="PF01979"/>
    </source>
</evidence>
<dbReference type="PANTHER" id="PTHR43135:SF3">
    <property type="entry name" value="ALPHA-D-RIBOSE 1-METHYLPHOSPHONATE 5-TRIPHOSPHATE DIPHOSPHATASE"/>
    <property type="match status" value="1"/>
</dbReference>
<organism evidence="2 3">
    <name type="scientific">Penicillium angulare</name>
    <dbReference type="NCBI Taxonomy" id="116970"/>
    <lineage>
        <taxon>Eukaryota</taxon>
        <taxon>Fungi</taxon>
        <taxon>Dikarya</taxon>
        <taxon>Ascomycota</taxon>
        <taxon>Pezizomycotina</taxon>
        <taxon>Eurotiomycetes</taxon>
        <taxon>Eurotiomycetidae</taxon>
        <taxon>Eurotiales</taxon>
        <taxon>Aspergillaceae</taxon>
        <taxon>Penicillium</taxon>
    </lineage>
</organism>
<dbReference type="PANTHER" id="PTHR43135">
    <property type="entry name" value="ALPHA-D-RIBOSE 1-METHYLPHOSPHONATE 5-TRIPHOSPHATE DIPHOSPHATASE"/>
    <property type="match status" value="1"/>
</dbReference>
<comment type="caution">
    <text evidence="2">The sequence shown here is derived from an EMBL/GenBank/DDBJ whole genome shotgun (WGS) entry which is preliminary data.</text>
</comment>
<dbReference type="GO" id="GO:0016810">
    <property type="term" value="F:hydrolase activity, acting on carbon-nitrogen (but not peptide) bonds"/>
    <property type="evidence" value="ECO:0007669"/>
    <property type="project" value="InterPro"/>
</dbReference>
<gene>
    <name evidence="2" type="ORF">N7456_007359</name>
</gene>
<dbReference type="Gene3D" id="1.20.58.520">
    <property type="entry name" value="Amidohydrolase"/>
    <property type="match status" value="1"/>
</dbReference>
<protein>
    <recommendedName>
        <fullName evidence="1">Amidohydrolase-related domain-containing protein</fullName>
    </recommendedName>
</protein>
<dbReference type="EMBL" id="JAPQKH010000005">
    <property type="protein sequence ID" value="KAJ5096638.1"/>
    <property type="molecule type" value="Genomic_DNA"/>
</dbReference>
<feature type="domain" description="Amidohydrolase-related" evidence="1">
    <location>
        <begin position="50"/>
        <end position="335"/>
    </location>
</feature>
<dbReference type="InterPro" id="IPR006680">
    <property type="entry name" value="Amidohydro-rel"/>
</dbReference>
<dbReference type="Pfam" id="PF01979">
    <property type="entry name" value="Amidohydro_1"/>
    <property type="match status" value="1"/>
</dbReference>
<proteinExistence type="predicted"/>
<dbReference type="Proteomes" id="UP001149165">
    <property type="component" value="Unassembled WGS sequence"/>
</dbReference>
<accession>A0A9W9FAI3</accession>
<dbReference type="InterPro" id="IPR011059">
    <property type="entry name" value="Metal-dep_hydrolase_composite"/>
</dbReference>
<dbReference type="InterPro" id="IPR051781">
    <property type="entry name" value="Metallo-dep_Hydrolase"/>
</dbReference>
<dbReference type="SUPFAM" id="SSF51338">
    <property type="entry name" value="Composite domain of metallo-dependent hydrolases"/>
    <property type="match status" value="1"/>
</dbReference>
<reference evidence="2" key="2">
    <citation type="journal article" date="2023" name="IMA Fungus">
        <title>Comparative genomic study of the Penicillium genus elucidates a diverse pangenome and 15 lateral gene transfer events.</title>
        <authorList>
            <person name="Petersen C."/>
            <person name="Sorensen T."/>
            <person name="Nielsen M.R."/>
            <person name="Sondergaard T.E."/>
            <person name="Sorensen J.L."/>
            <person name="Fitzpatrick D.A."/>
            <person name="Frisvad J.C."/>
            <person name="Nielsen K.L."/>
        </authorList>
    </citation>
    <scope>NUCLEOTIDE SEQUENCE</scope>
    <source>
        <strain evidence="2">IBT 30069</strain>
    </source>
</reference>
<sequence>MPPITAITNVRVFDGQKVNDPSTVIIDGDLIATNDPDKVPSTTINAEGSILSPGLIDCHIHLHGADDLARMAEFGVTTALDMATWPPELLTSLRNNKGVTDIRGCGIAATAPRSAHSNIPTLPREALVSNPSEAKRFVADRISEGADYIKIIADVPGPTQETLNALVENAHQSKKLVIAHAVSLVATQMSQDAGVDFITHAPLNGVMSEESIQQMIHDRRISIPTLTMMKGVSESRNLNFDNARKTVAALHLAGVPVLAGTDSNMAPGVPANISHGVSLHEELELLVGCGLSATEVLRAATSLPAKYFGMHDRGVIQPGYRADLILAKEDPTQDIKATRFIQRVLANNGLEKTMNSKIAKYP</sequence>
<dbReference type="OrthoDB" id="5595695at2759"/>
<dbReference type="Gene3D" id="3.40.50.10910">
    <property type="entry name" value="Amidohydrolase"/>
    <property type="match status" value="1"/>
</dbReference>
<dbReference type="Gene3D" id="2.30.40.10">
    <property type="entry name" value="Urease, subunit C, domain 1"/>
    <property type="match status" value="1"/>
</dbReference>
<keyword evidence="3" id="KW-1185">Reference proteome</keyword>
<dbReference type="AlphaFoldDB" id="A0A9W9FAI3"/>
<dbReference type="Gene3D" id="3.30.110.90">
    <property type="entry name" value="Amidohydrolase"/>
    <property type="match status" value="1"/>
</dbReference>
<dbReference type="InterPro" id="IPR032466">
    <property type="entry name" value="Metal_Hydrolase"/>
</dbReference>
<evidence type="ECO:0000313" key="2">
    <source>
        <dbReference type="EMBL" id="KAJ5096638.1"/>
    </source>
</evidence>